<dbReference type="Proteomes" id="UP000774617">
    <property type="component" value="Unassembled WGS sequence"/>
</dbReference>
<dbReference type="PANTHER" id="PTHR22911:SF6">
    <property type="entry name" value="SOLUTE CARRIER FAMILY 35 MEMBER G1"/>
    <property type="match status" value="1"/>
</dbReference>
<comment type="subcellular location">
    <subcellularLocation>
        <location evidence="1">Membrane</location>
        <topology evidence="1">Multi-pass membrane protein</topology>
    </subcellularLocation>
</comment>
<evidence type="ECO:0000313" key="7">
    <source>
        <dbReference type="EMBL" id="KAH7061593.1"/>
    </source>
</evidence>
<feature type="transmembrane region" description="Helical" evidence="5">
    <location>
        <begin position="25"/>
        <end position="46"/>
    </location>
</feature>
<keyword evidence="8" id="KW-1185">Reference proteome</keyword>
<keyword evidence="4 5" id="KW-0472">Membrane</keyword>
<proteinExistence type="predicted"/>
<protein>
    <recommendedName>
        <fullName evidence="6">EamA domain-containing protein</fullName>
    </recommendedName>
</protein>
<dbReference type="PANTHER" id="PTHR22911">
    <property type="entry name" value="ACYL-MALONYL CONDENSING ENZYME-RELATED"/>
    <property type="match status" value="1"/>
</dbReference>
<feature type="transmembrane region" description="Helical" evidence="5">
    <location>
        <begin position="279"/>
        <end position="298"/>
    </location>
</feature>
<evidence type="ECO:0000313" key="8">
    <source>
        <dbReference type="Proteomes" id="UP000774617"/>
    </source>
</evidence>
<dbReference type="Pfam" id="PF00892">
    <property type="entry name" value="EamA"/>
    <property type="match status" value="1"/>
</dbReference>
<reference evidence="7 8" key="1">
    <citation type="journal article" date="2021" name="Nat. Commun.">
        <title>Genetic determinants of endophytism in the Arabidopsis root mycobiome.</title>
        <authorList>
            <person name="Mesny F."/>
            <person name="Miyauchi S."/>
            <person name="Thiergart T."/>
            <person name="Pickel B."/>
            <person name="Atanasova L."/>
            <person name="Karlsson M."/>
            <person name="Huettel B."/>
            <person name="Barry K.W."/>
            <person name="Haridas S."/>
            <person name="Chen C."/>
            <person name="Bauer D."/>
            <person name="Andreopoulos W."/>
            <person name="Pangilinan J."/>
            <person name="LaButti K."/>
            <person name="Riley R."/>
            <person name="Lipzen A."/>
            <person name="Clum A."/>
            <person name="Drula E."/>
            <person name="Henrissat B."/>
            <person name="Kohler A."/>
            <person name="Grigoriev I.V."/>
            <person name="Martin F.M."/>
            <person name="Hacquard S."/>
        </authorList>
    </citation>
    <scope>NUCLEOTIDE SEQUENCE [LARGE SCALE GENOMIC DNA]</scope>
    <source>
        <strain evidence="7 8">MPI-SDFR-AT-0080</strain>
    </source>
</reference>
<feature type="transmembrane region" description="Helical" evidence="5">
    <location>
        <begin position="87"/>
        <end position="107"/>
    </location>
</feature>
<organism evidence="7 8">
    <name type="scientific">Macrophomina phaseolina</name>
    <dbReference type="NCBI Taxonomy" id="35725"/>
    <lineage>
        <taxon>Eukaryota</taxon>
        <taxon>Fungi</taxon>
        <taxon>Dikarya</taxon>
        <taxon>Ascomycota</taxon>
        <taxon>Pezizomycotina</taxon>
        <taxon>Dothideomycetes</taxon>
        <taxon>Dothideomycetes incertae sedis</taxon>
        <taxon>Botryosphaeriales</taxon>
        <taxon>Botryosphaeriaceae</taxon>
        <taxon>Macrophomina</taxon>
    </lineage>
</organism>
<feature type="transmembrane region" description="Helical" evidence="5">
    <location>
        <begin position="152"/>
        <end position="170"/>
    </location>
</feature>
<dbReference type="InterPro" id="IPR000620">
    <property type="entry name" value="EamA_dom"/>
</dbReference>
<comment type="caution">
    <text evidence="7">The sequence shown here is derived from an EMBL/GenBank/DDBJ whole genome shotgun (WGS) entry which is preliminary data.</text>
</comment>
<dbReference type="InterPro" id="IPR037185">
    <property type="entry name" value="EmrE-like"/>
</dbReference>
<evidence type="ECO:0000256" key="5">
    <source>
        <dbReference type="SAM" id="Phobius"/>
    </source>
</evidence>
<feature type="transmembrane region" description="Helical" evidence="5">
    <location>
        <begin position="182"/>
        <end position="205"/>
    </location>
</feature>
<evidence type="ECO:0000256" key="1">
    <source>
        <dbReference type="ARBA" id="ARBA00004141"/>
    </source>
</evidence>
<feature type="transmembrane region" description="Helical" evidence="5">
    <location>
        <begin position="58"/>
        <end position="75"/>
    </location>
</feature>
<dbReference type="SUPFAM" id="SSF103481">
    <property type="entry name" value="Multidrug resistance efflux transporter EmrE"/>
    <property type="match status" value="2"/>
</dbReference>
<sequence length="346" mass="37047">MNSHLGSEKSRGSHGTSFHKCSKGLLLVLASQCLSILINTTARFLVAGASNVHPFQLLNVRMLITLVLCGAYQLYRWNDDVFPGPKPIRGLLMIRSAGGILGAVGFYRKTTFSSLQYLPLAEATILNFLAPLGSRLAIAFLSGNRISKAEGFSIFFSFTGVILVSKPAFLLSKSSGQMEQGIMSPLGFALAMLGAFGGACAYTTISVIGTRCHPLTSVMYFAGGLFITTSIAMSTLPNATFTFALPVSSWLMILLVGILGVQMDYLLTLGLSDDQSPHGINMIYLQVVMTFIADWVVWSTIPDIISILGGVLVVVGIVAIGYSQDSSRKFEQEGFEALGQDDTGNA</sequence>
<feature type="transmembrane region" description="Helical" evidence="5">
    <location>
        <begin position="304"/>
        <end position="322"/>
    </location>
</feature>
<evidence type="ECO:0000256" key="2">
    <source>
        <dbReference type="ARBA" id="ARBA00022692"/>
    </source>
</evidence>
<keyword evidence="2 5" id="KW-0812">Transmembrane</keyword>
<feature type="domain" description="EamA" evidence="6">
    <location>
        <begin position="43"/>
        <end position="165"/>
    </location>
</feature>
<keyword evidence="3 5" id="KW-1133">Transmembrane helix</keyword>
<dbReference type="EMBL" id="JAGTJR010000004">
    <property type="protein sequence ID" value="KAH7061593.1"/>
    <property type="molecule type" value="Genomic_DNA"/>
</dbReference>
<evidence type="ECO:0000259" key="6">
    <source>
        <dbReference type="Pfam" id="PF00892"/>
    </source>
</evidence>
<feature type="transmembrane region" description="Helical" evidence="5">
    <location>
        <begin position="248"/>
        <end position="267"/>
    </location>
</feature>
<name>A0ABQ8GPA1_9PEZI</name>
<accession>A0ABQ8GPA1</accession>
<evidence type="ECO:0000256" key="3">
    <source>
        <dbReference type="ARBA" id="ARBA00022989"/>
    </source>
</evidence>
<feature type="transmembrane region" description="Helical" evidence="5">
    <location>
        <begin position="119"/>
        <end position="140"/>
    </location>
</feature>
<evidence type="ECO:0000256" key="4">
    <source>
        <dbReference type="ARBA" id="ARBA00023136"/>
    </source>
</evidence>
<gene>
    <name evidence="7" type="ORF">B0J12DRAFT_565522</name>
</gene>
<feature type="transmembrane region" description="Helical" evidence="5">
    <location>
        <begin position="217"/>
        <end position="236"/>
    </location>
</feature>